<gene>
    <name evidence="2" type="ORF">EDD33_2748</name>
</gene>
<dbReference type="Pfam" id="PF09997">
    <property type="entry name" value="DUF2238"/>
    <property type="match status" value="1"/>
</dbReference>
<evidence type="ECO:0000313" key="2">
    <source>
        <dbReference type="EMBL" id="ROR91868.1"/>
    </source>
</evidence>
<evidence type="ECO:0000313" key="3">
    <source>
        <dbReference type="Proteomes" id="UP000281738"/>
    </source>
</evidence>
<protein>
    <submittedName>
        <fullName evidence="2">Uncharacterized protein</fullName>
    </submittedName>
</protein>
<dbReference type="InterPro" id="IPR014509">
    <property type="entry name" value="YjdF-like"/>
</dbReference>
<organism evidence="2 3">
    <name type="scientific">Nocardioides aurantiacus</name>
    <dbReference type="NCBI Taxonomy" id="86796"/>
    <lineage>
        <taxon>Bacteria</taxon>
        <taxon>Bacillati</taxon>
        <taxon>Actinomycetota</taxon>
        <taxon>Actinomycetes</taxon>
        <taxon>Propionibacteriales</taxon>
        <taxon>Nocardioidaceae</taxon>
        <taxon>Nocardioides</taxon>
    </lineage>
</organism>
<keyword evidence="1" id="KW-0812">Transmembrane</keyword>
<feature type="transmembrane region" description="Helical" evidence="1">
    <location>
        <begin position="20"/>
        <end position="39"/>
    </location>
</feature>
<dbReference type="EMBL" id="RKHO01000001">
    <property type="protein sequence ID" value="ROR91868.1"/>
    <property type="molecule type" value="Genomic_DNA"/>
</dbReference>
<keyword evidence="3" id="KW-1185">Reference proteome</keyword>
<comment type="caution">
    <text evidence="2">The sequence shown here is derived from an EMBL/GenBank/DDBJ whole genome shotgun (WGS) entry which is preliminary data.</text>
</comment>
<keyword evidence="1" id="KW-0472">Membrane</keyword>
<reference evidence="2 3" key="1">
    <citation type="submission" date="2018-11" db="EMBL/GenBank/DDBJ databases">
        <title>Sequencing the genomes of 1000 actinobacteria strains.</title>
        <authorList>
            <person name="Klenk H.-P."/>
        </authorList>
    </citation>
    <scope>NUCLEOTIDE SEQUENCE [LARGE SCALE GENOMIC DNA]</scope>
    <source>
        <strain evidence="2 3">DSM 12652</strain>
    </source>
</reference>
<feature type="transmembrane region" description="Helical" evidence="1">
    <location>
        <begin position="108"/>
        <end position="127"/>
    </location>
</feature>
<keyword evidence="1" id="KW-1133">Transmembrane helix</keyword>
<sequence length="225" mass="24363">MTPPEAVRHPVPLAVATADFAAKAGLVVLLVMSMIFPELGNVEDKAAGLRAVAYPALAFTVPVIWWVWWRERSSFPWVADLMITSTCFTDTLGNRLDLYDSVVWFDDLMHLMNTGLLTAAVVLLTMRHSSTLGAVVERSLAFGVTAAVSWEVAEYFAFIANSSEKRHAYTDTLGDLSLGSLGSVLGGVLVHRLWRRGLLTSAAPQLEPRTLPPAPEFPAVATAPG</sequence>
<dbReference type="AlphaFoldDB" id="A0A3N2CWS8"/>
<name>A0A3N2CWS8_9ACTN</name>
<feature type="transmembrane region" description="Helical" evidence="1">
    <location>
        <begin position="51"/>
        <end position="69"/>
    </location>
</feature>
<proteinExistence type="predicted"/>
<evidence type="ECO:0000256" key="1">
    <source>
        <dbReference type="SAM" id="Phobius"/>
    </source>
</evidence>
<dbReference type="Proteomes" id="UP000281738">
    <property type="component" value="Unassembled WGS sequence"/>
</dbReference>
<accession>A0A3N2CWS8</accession>